<dbReference type="PATRIC" id="fig|1160705.3.peg.3176"/>
<dbReference type="RefSeq" id="WP_003998539.1">
    <property type="nucleotide sequence ID" value="NZ_AMLP01000102.1"/>
</dbReference>
<evidence type="ECO:0000313" key="3">
    <source>
        <dbReference type="Proteomes" id="UP000011205"/>
    </source>
</evidence>
<sequence length="253" mass="28346">MPRARRRRRHDRKHRCPATNPISALDGYEAVNDHVADQFWGHIGIEQDHMTVLAEHHSDDAEHSFYLMHNGAVTWGIPGDPQIVALHLKRDPATRTYRFAHEQLPLPSMAQSWLIARGCPEEQILLPDGMGTTPADEATRVLEKRLRSDGDHYALLISYTHDSDPIQTTVMLRAVDEKAAMPFRVLLEEVDSTAWTHTLREGGFATFEATTQWWEAHWNGEKPPLPTALPATRSATAVPGLPARPAPPCGPSR</sequence>
<organism evidence="2 3">
    <name type="scientific">Streptomyces viridochromogenes Tue57</name>
    <dbReference type="NCBI Taxonomy" id="1160705"/>
    <lineage>
        <taxon>Bacteria</taxon>
        <taxon>Bacillati</taxon>
        <taxon>Actinomycetota</taxon>
        <taxon>Actinomycetes</taxon>
        <taxon>Kitasatosporales</taxon>
        <taxon>Streptomycetaceae</taxon>
        <taxon>Streptomyces</taxon>
    </lineage>
</organism>
<evidence type="ECO:0000256" key="1">
    <source>
        <dbReference type="SAM" id="MobiDB-lite"/>
    </source>
</evidence>
<dbReference type="EMBL" id="AMLP01000102">
    <property type="protein sequence ID" value="ELS55856.1"/>
    <property type="molecule type" value="Genomic_DNA"/>
</dbReference>
<accession>L8PE63</accession>
<evidence type="ECO:0000313" key="2">
    <source>
        <dbReference type="EMBL" id="ELS55856.1"/>
    </source>
</evidence>
<feature type="compositionally biased region" description="Basic residues" evidence="1">
    <location>
        <begin position="1"/>
        <end position="16"/>
    </location>
</feature>
<dbReference type="AlphaFoldDB" id="L8PE63"/>
<proteinExistence type="predicted"/>
<name>L8PE63_STRVR</name>
<protein>
    <submittedName>
        <fullName evidence="2">Uncharacterized protein</fullName>
    </submittedName>
</protein>
<comment type="caution">
    <text evidence="2">The sequence shown here is derived from an EMBL/GenBank/DDBJ whole genome shotgun (WGS) entry which is preliminary data.</text>
</comment>
<dbReference type="Proteomes" id="UP000011205">
    <property type="component" value="Unassembled WGS sequence"/>
</dbReference>
<reference evidence="2 3" key="1">
    <citation type="journal article" date="2013" name="Genome Announc.">
        <title>Draft Genome Sequence of Streptomyces viridochromogenes Strain Tu57, Producer of Avilamycin.</title>
        <authorList>
            <person name="Gruning B.A."/>
            <person name="Erxleben A."/>
            <person name="Hahnlein A."/>
            <person name="Gunther S."/>
        </authorList>
    </citation>
    <scope>NUCLEOTIDE SEQUENCE [LARGE SCALE GENOMIC DNA]</scope>
    <source>
        <strain evidence="2 3">Tue57</strain>
    </source>
</reference>
<gene>
    <name evidence="2" type="ORF">STVIR_3201</name>
</gene>
<feature type="region of interest" description="Disordered" evidence="1">
    <location>
        <begin position="1"/>
        <end position="20"/>
    </location>
</feature>